<evidence type="ECO:0000313" key="2">
    <source>
        <dbReference type="EMBL" id="MET3111530.1"/>
    </source>
</evidence>
<dbReference type="InterPro" id="IPR012338">
    <property type="entry name" value="Beta-lactam/transpept-like"/>
</dbReference>
<gene>
    <name evidence="2" type="ORF">ABHD89_001945</name>
</gene>
<sequence length="373" mass="41342">MNFLTRRLNMMLSVLIIGFLPHQEMTDYIPLESLEKDEQIENLIFERIDHETLHGAVFMIENDGEVTEAASGNLDLDTPISIASVTKMFTASVIFQMVEADMLSLDDTIDMYLTPEEYSGLHVYEGAEYSGSITISQLLSHTTGLPAYAESEAEGLTLVEDSIDNGETFTFESKLDDAKGKGARFINGTAAYYADINYDILGEIIERASGGTLESQYESYIFEPLGLSDTEFADDADTVPPVTVGGEPRDITPILANMRASGGIVSTASDLLTFTKAFFEGEMFDTAFIETEMQDIQFLFHQYGSGVMKFDVTEEIPMLRLYPLTGHAGITGSFAFYNESLDAYIIGTTNQADDPMLTYELIQQFLEVTETEE</sequence>
<comment type="caution">
    <text evidence="2">The sequence shown here is derived from an EMBL/GenBank/DDBJ whole genome shotgun (WGS) entry which is preliminary data.</text>
</comment>
<reference evidence="2 3" key="1">
    <citation type="submission" date="2024-05" db="EMBL/GenBank/DDBJ databases">
        <title>Genomic Encyclopedia of Type Strains, Phase IV (KMG-IV): sequencing the most valuable type-strain genomes for metagenomic binning, comparative biology and taxonomic classification.</title>
        <authorList>
            <person name="Goeker M."/>
        </authorList>
    </citation>
    <scope>NUCLEOTIDE SEQUENCE [LARGE SCALE GENOMIC DNA]</scope>
    <source>
        <strain evidence="2 3">DSM 25286</strain>
    </source>
</reference>
<dbReference type="Proteomes" id="UP001549019">
    <property type="component" value="Unassembled WGS sequence"/>
</dbReference>
<dbReference type="Gene3D" id="3.40.710.10">
    <property type="entry name" value="DD-peptidase/beta-lactamase superfamily"/>
    <property type="match status" value="1"/>
</dbReference>
<evidence type="ECO:0000259" key="1">
    <source>
        <dbReference type="Pfam" id="PF00144"/>
    </source>
</evidence>
<dbReference type="SUPFAM" id="SSF56601">
    <property type="entry name" value="beta-lactamase/transpeptidase-like"/>
    <property type="match status" value="1"/>
</dbReference>
<protein>
    <submittedName>
        <fullName evidence="2">CubicO group peptidase (Beta-lactamase class C family)</fullName>
    </submittedName>
</protein>
<proteinExistence type="predicted"/>
<organism evidence="2 3">
    <name type="scientific">Salinicoccus halitifaciens</name>
    <dbReference type="NCBI Taxonomy" id="1073415"/>
    <lineage>
        <taxon>Bacteria</taxon>
        <taxon>Bacillati</taxon>
        <taxon>Bacillota</taxon>
        <taxon>Bacilli</taxon>
        <taxon>Bacillales</taxon>
        <taxon>Staphylococcaceae</taxon>
        <taxon>Salinicoccus</taxon>
    </lineage>
</organism>
<dbReference type="InterPro" id="IPR050789">
    <property type="entry name" value="Diverse_Enzym_Activities"/>
</dbReference>
<keyword evidence="3" id="KW-1185">Reference proteome</keyword>
<dbReference type="InterPro" id="IPR001466">
    <property type="entry name" value="Beta-lactam-related"/>
</dbReference>
<dbReference type="EMBL" id="JBDZDV010000005">
    <property type="protein sequence ID" value="MET3111530.1"/>
    <property type="molecule type" value="Genomic_DNA"/>
</dbReference>
<evidence type="ECO:0000313" key="3">
    <source>
        <dbReference type="Proteomes" id="UP001549019"/>
    </source>
</evidence>
<dbReference type="RefSeq" id="WP_230821373.1">
    <property type="nucleotide sequence ID" value="NZ_JAJNCU010000002.1"/>
</dbReference>
<dbReference type="Pfam" id="PF00144">
    <property type="entry name" value="Beta-lactamase"/>
    <property type="match status" value="1"/>
</dbReference>
<dbReference type="PANTHER" id="PTHR43283">
    <property type="entry name" value="BETA-LACTAMASE-RELATED"/>
    <property type="match status" value="1"/>
</dbReference>
<feature type="domain" description="Beta-lactamase-related" evidence="1">
    <location>
        <begin position="41"/>
        <end position="354"/>
    </location>
</feature>
<name>A0ABV2EAU2_9STAP</name>
<accession>A0ABV2EAU2</accession>